<feature type="region of interest" description="Disordered" evidence="1">
    <location>
        <begin position="1216"/>
        <end position="1245"/>
    </location>
</feature>
<feature type="compositionally biased region" description="Polar residues" evidence="1">
    <location>
        <begin position="834"/>
        <end position="848"/>
    </location>
</feature>
<feature type="region of interest" description="Disordered" evidence="1">
    <location>
        <begin position="749"/>
        <end position="792"/>
    </location>
</feature>
<accession>A0A9Q9AMW4</accession>
<feature type="compositionally biased region" description="Polar residues" evidence="1">
    <location>
        <begin position="239"/>
        <end position="271"/>
    </location>
</feature>
<sequence length="1295" mass="141300">MPVSTFSPDHSSRSRGALISRWTSTRDRIDADEQRLSMQELDGRGLYDRPDWPLSLSSAAEQHRKRGRRHGEVAELEDERVDEGAVLRRLEDISPTLAILNGGAYTTDHDVSDMEEEDEDGDDGESDSLSSSSPPRPTQHQYQPHQLPQSYSRSGRESPQHRHSSHGSQRQPYADVSPVREHHHARSRVVQDTTAEQELELELEQHSRADSDTVQQIHDDEEDEDSDFEESRDAARPLSYSTSSPALQQGTTPTSSPYLNGTAFSALTNNDRSNHRTSIAKDSMHSHLDRRLSRRSSIYNTTQIPYQKERVRYSWQSIQDDEPNRPRIHVIKLFSQTVTASAGFPTGEAFGFSISAGGRRIAAYNSARLYVLQTNALPVGISQDYVLKRRPVDVDLTDEGDTLAILADDHTINVYELGHELRRTKTITLDFPTHHIALAQTGGLLAAAYEGGIEVFSLHPNALPADRRAVRSAKVDRIMFSEDGSTLLGTTTRINVSSTVTVSVPMFPARADGVPTHEELKEAWCSELLHPENIRNSSHATFMRENRKTCNEKVFAWNGLEDTFGILNLSDMHYGNSDFPVVISPPLSTCGGLGAAIHSCPSIDEHGNTVAMIVNDRTIRLYIVPTETGDELAPLEAHSIDHELDEGYGCPFSEARWVHSSASLPAPHGSMQQVRGRLIVTSPGGVTELGMSEESVDDVEGGRIILFDFDPQFAGQPGQTFSLTLGKSPPAPLDEEKKSINEQVNLVRRRTVNQSKSSALNQRPTTLGRSATTHGNRSMRAAGPAIHGPVGRSNRTSMLSIGSFQSDAARSLPDLLENGEAADEVFEEPYVQGQPRSHASLQRAASNAQRHRFQTLEERNQAHVTADSSGGFLTLPEYTEEPNAPLPSRFRAMAGLDAPSAFNRARPTVITTVNGDTASLSVPGATTHQAPHTAPPDVGETFSADGAFQTANDNLELSPELRLTDSAQERREIRRIEIEQQGMGGTSPQSPTPSTRSSIPSSLARLDSRQQARLDHLPRGAGTYSSASTYDSRSYSPVPVSAVSAYGSFAAMPRSLQRAYSNAVSPLVPGTTGDRHNVSPVNISATSTTGHLEDEDIISPVGSQQNVPFARGPAGSNSFRHSTSLLNPPGHAVHRTQPSGATVATMPETPSAPLPSMPARRMPPHMQAFRNAAAANASASLFPPSQDRDHVPIRQPTIRAGTAGHPITAWHPPAPSTPLPQSSHGTIRGNGHTRRTSSGGKGAFASTEKAKKLGFFRKKDKKADPYAPDEMQWQDGEVKSVMTWGNRRGERCSVM</sequence>
<feature type="compositionally biased region" description="Low complexity" evidence="1">
    <location>
        <begin position="1024"/>
        <end position="1036"/>
    </location>
</feature>
<feature type="compositionally biased region" description="Basic and acidic residues" evidence="1">
    <location>
        <begin position="33"/>
        <end position="51"/>
    </location>
</feature>
<gene>
    <name evidence="3" type="ORF">Slin15195_G021950</name>
</gene>
<protein>
    <submittedName>
        <fullName evidence="3">WD40/YVTN repeat-like-containing domain superfamily</fullName>
    </submittedName>
</protein>
<evidence type="ECO:0000259" key="2">
    <source>
        <dbReference type="Pfam" id="PF23749"/>
    </source>
</evidence>
<evidence type="ECO:0000256" key="1">
    <source>
        <dbReference type="SAM" id="MobiDB-lite"/>
    </source>
</evidence>
<feature type="domain" description="DUF7165" evidence="2">
    <location>
        <begin position="326"/>
        <end position="629"/>
    </location>
</feature>
<feature type="region of interest" description="Disordered" evidence="1">
    <location>
        <begin position="976"/>
        <end position="1036"/>
    </location>
</feature>
<dbReference type="Pfam" id="PF23749">
    <property type="entry name" value="DUF7165"/>
    <property type="match status" value="2"/>
</dbReference>
<feature type="domain" description="DUF7165" evidence="2">
    <location>
        <begin position="654"/>
        <end position="736"/>
    </location>
</feature>
<name>A0A9Q9AMW4_9PEZI</name>
<dbReference type="InterPro" id="IPR015943">
    <property type="entry name" value="WD40/YVTN_repeat-like_dom_sf"/>
</dbReference>
<feature type="compositionally biased region" description="Polar residues" evidence="1">
    <location>
        <begin position="752"/>
        <end position="776"/>
    </location>
</feature>
<proteinExistence type="predicted"/>
<feature type="compositionally biased region" description="Low complexity" evidence="1">
    <location>
        <begin position="986"/>
        <end position="1002"/>
    </location>
</feature>
<feature type="region of interest" description="Disordered" evidence="1">
    <location>
        <begin position="33"/>
        <end position="296"/>
    </location>
</feature>
<feature type="compositionally biased region" description="Basic and acidic residues" evidence="1">
    <location>
        <begin position="1006"/>
        <end position="1018"/>
    </location>
</feature>
<organism evidence="3 4">
    <name type="scientific">Septoria linicola</name>
    <dbReference type="NCBI Taxonomy" id="215465"/>
    <lineage>
        <taxon>Eukaryota</taxon>
        <taxon>Fungi</taxon>
        <taxon>Dikarya</taxon>
        <taxon>Ascomycota</taxon>
        <taxon>Pezizomycotina</taxon>
        <taxon>Dothideomycetes</taxon>
        <taxon>Dothideomycetidae</taxon>
        <taxon>Mycosphaerellales</taxon>
        <taxon>Mycosphaerellaceae</taxon>
        <taxon>Septoria</taxon>
    </lineage>
</organism>
<evidence type="ECO:0000313" key="3">
    <source>
        <dbReference type="EMBL" id="USW48876.1"/>
    </source>
</evidence>
<feature type="compositionally biased region" description="Basic and acidic residues" evidence="1">
    <location>
        <begin position="82"/>
        <end position="92"/>
    </location>
</feature>
<keyword evidence="4" id="KW-1185">Reference proteome</keyword>
<feature type="compositionally biased region" description="Acidic residues" evidence="1">
    <location>
        <begin position="113"/>
        <end position="126"/>
    </location>
</feature>
<dbReference type="SUPFAM" id="SSF82171">
    <property type="entry name" value="DPP6 N-terminal domain-like"/>
    <property type="match status" value="1"/>
</dbReference>
<feature type="compositionally biased region" description="Basic and acidic residues" evidence="1">
    <location>
        <begin position="282"/>
        <end position="291"/>
    </location>
</feature>
<feature type="compositionally biased region" description="Acidic residues" evidence="1">
    <location>
        <begin position="219"/>
        <end position="228"/>
    </location>
</feature>
<dbReference type="EMBL" id="CP099419">
    <property type="protein sequence ID" value="USW48876.1"/>
    <property type="molecule type" value="Genomic_DNA"/>
</dbReference>
<feature type="compositionally biased region" description="Polar residues" evidence="1">
    <location>
        <begin position="138"/>
        <end position="153"/>
    </location>
</feature>
<feature type="region of interest" description="Disordered" evidence="1">
    <location>
        <begin position="830"/>
        <end position="849"/>
    </location>
</feature>
<dbReference type="Gene3D" id="2.130.10.10">
    <property type="entry name" value="YVTN repeat-like/Quinoprotein amine dehydrogenase"/>
    <property type="match status" value="1"/>
</dbReference>
<reference evidence="3" key="1">
    <citation type="submission" date="2022-06" db="EMBL/GenBank/DDBJ databases">
        <title>Complete genome sequences of two strains of the flax pathogen Septoria linicola.</title>
        <authorList>
            <person name="Lapalu N."/>
            <person name="Simon A."/>
            <person name="Demenou B."/>
            <person name="Paumier D."/>
            <person name="Guillot M.-P."/>
            <person name="Gout L."/>
            <person name="Valade R."/>
        </authorList>
    </citation>
    <scope>NUCLEOTIDE SEQUENCE</scope>
    <source>
        <strain evidence="3">SE15195</strain>
    </source>
</reference>
<evidence type="ECO:0000313" key="4">
    <source>
        <dbReference type="Proteomes" id="UP001056384"/>
    </source>
</evidence>
<dbReference type="Proteomes" id="UP001056384">
    <property type="component" value="Chromosome 2"/>
</dbReference>
<dbReference type="InterPro" id="IPR055589">
    <property type="entry name" value="DUF7165"/>
</dbReference>